<dbReference type="AlphaFoldDB" id="A0A1X7AGG0"/>
<feature type="compositionally biased region" description="Basic residues" evidence="1">
    <location>
        <begin position="296"/>
        <end position="306"/>
    </location>
</feature>
<evidence type="ECO:0000256" key="1">
    <source>
        <dbReference type="SAM" id="MobiDB-lite"/>
    </source>
</evidence>
<keyword evidence="3" id="KW-1185">Reference proteome</keyword>
<protein>
    <submittedName>
        <fullName evidence="2">Uncharacterized protein</fullName>
    </submittedName>
</protein>
<feature type="region of interest" description="Disordered" evidence="1">
    <location>
        <begin position="276"/>
        <end position="315"/>
    </location>
</feature>
<evidence type="ECO:0000313" key="2">
    <source>
        <dbReference type="EMBL" id="SMA39111.1"/>
    </source>
</evidence>
<dbReference type="Proteomes" id="UP000196573">
    <property type="component" value="Unassembled WGS sequence"/>
</dbReference>
<evidence type="ECO:0000313" key="3">
    <source>
        <dbReference type="Proteomes" id="UP000196573"/>
    </source>
</evidence>
<dbReference type="RefSeq" id="WP_087107461.1">
    <property type="nucleotide sequence ID" value="NZ_CBCSCN010000001.1"/>
</dbReference>
<proteinExistence type="predicted"/>
<sequence>MQRFDIQELKAFCHPSKTHADNAVGINPNGTYKSQSVIAWYQSGQQIQQCEQLRLTFNAYISRRGQLTQATPIGQARVASLKPDILPTASTLATTIEQLESVAALHKLHNLERAMVNIIASQQINDEQRLTDLGKTLHELCTYLQTAMAGKNFAPAQIETSLSIYLNNLSTYIQSLPKVSGPAQIAQPQKQCKEHLIKLIEKQLAASSERLITATSEPTRNTEGMKPKVWGGSVPTSIKSHQQISLDTTPGAVKTFTVSPLPSKGASITTPIHQPETAAFSPTTKESHGLSEQTRTGRKKRRKHKGHTAEGKVHTGEDKAVSGTASLLKTITLEDTRARIYQEGEPLRAYIQSLTPPYNLPDEVLRTLGDARMAELLSLMAEDQVKDPMLLKWQLMAAAAYMGVFPTGGERHFTAMEIHTLIRRGVFAGEYLVSVELGLHPTPDHLAYYAHLLRQFLTTQPPA</sequence>
<accession>A0A1X7AGG0</accession>
<gene>
    <name evidence="2" type="ORF">EHSB41UT_00972</name>
</gene>
<organism evidence="2 3">
    <name type="scientific">Parendozoicomonas haliclonae</name>
    <dbReference type="NCBI Taxonomy" id="1960125"/>
    <lineage>
        <taxon>Bacteria</taxon>
        <taxon>Pseudomonadati</taxon>
        <taxon>Pseudomonadota</taxon>
        <taxon>Gammaproteobacteria</taxon>
        <taxon>Oceanospirillales</taxon>
        <taxon>Endozoicomonadaceae</taxon>
        <taxon>Parendozoicomonas</taxon>
    </lineage>
</organism>
<name>A0A1X7AGG0_9GAMM</name>
<reference evidence="2 3" key="1">
    <citation type="submission" date="2017-03" db="EMBL/GenBank/DDBJ databases">
        <authorList>
            <person name="Afonso C.L."/>
            <person name="Miller P.J."/>
            <person name="Scott M.A."/>
            <person name="Spackman E."/>
            <person name="Goraichik I."/>
            <person name="Dimitrov K.M."/>
            <person name="Suarez D.L."/>
            <person name="Swayne D.E."/>
        </authorList>
    </citation>
    <scope>NUCLEOTIDE SEQUENCE [LARGE SCALE GENOMIC DNA]</scope>
    <source>
        <strain evidence="2">SB41UT1</strain>
    </source>
</reference>
<dbReference type="EMBL" id="FWPT01000002">
    <property type="protein sequence ID" value="SMA39111.1"/>
    <property type="molecule type" value="Genomic_DNA"/>
</dbReference>